<evidence type="ECO:0000256" key="1">
    <source>
        <dbReference type="ARBA" id="ARBA00004241"/>
    </source>
</evidence>
<sequence>MNNTEDGFTLLESLFVLSVFLIIASVSAILLKAQFVSLEKQQFISQLKADLLYGQQYAMSHQILITVHILPEENYYYLREGHNKGFLIERDIPEAITIREGTMKLFFQYHPNGNINRFGSFIIIVDKVRYRMTFLIGKGRFYVAKE</sequence>
<dbReference type="PATRIC" id="fig|1637975.4.peg.3739"/>
<keyword evidence="3" id="KW-0812">Transmembrane</keyword>
<organism evidence="4 5">
    <name type="scientific">Cytobacillus solani</name>
    <dbReference type="NCBI Taxonomy" id="1637975"/>
    <lineage>
        <taxon>Bacteria</taxon>
        <taxon>Bacillati</taxon>
        <taxon>Bacillota</taxon>
        <taxon>Bacilli</taxon>
        <taxon>Bacillales</taxon>
        <taxon>Bacillaceae</taxon>
        <taxon>Cytobacillus</taxon>
    </lineage>
</organism>
<dbReference type="PIRSF" id="PIRSF021292">
    <property type="entry name" value="Competence_ComGD"/>
    <property type="match status" value="1"/>
</dbReference>
<feature type="transmembrane region" description="Helical" evidence="3">
    <location>
        <begin position="13"/>
        <end position="31"/>
    </location>
</feature>
<reference evidence="4 5" key="1">
    <citation type="submission" date="2015-09" db="EMBL/GenBank/DDBJ databases">
        <title>Genome sequencing project for genomic taxonomy and phylogenomics of Bacillus-like bacteria.</title>
        <authorList>
            <person name="Liu B."/>
            <person name="Wang J."/>
            <person name="Zhu Y."/>
            <person name="Liu G."/>
            <person name="Chen Q."/>
            <person name="Chen Z."/>
            <person name="Lan J."/>
            <person name="Che J."/>
            <person name="Ge C."/>
            <person name="Shi H."/>
            <person name="Pan Z."/>
            <person name="Liu X."/>
        </authorList>
    </citation>
    <scope>NUCLEOTIDE SEQUENCE [LARGE SCALE GENOMIC DNA]</scope>
    <source>
        <strain evidence="4 5">FJAT-18043</strain>
    </source>
</reference>
<evidence type="ECO:0000256" key="3">
    <source>
        <dbReference type="SAM" id="Phobius"/>
    </source>
</evidence>
<evidence type="ECO:0000256" key="2">
    <source>
        <dbReference type="ARBA" id="ARBA00023287"/>
    </source>
</evidence>
<evidence type="ECO:0000313" key="5">
    <source>
        <dbReference type="Proteomes" id="UP000050996"/>
    </source>
</evidence>
<keyword evidence="5" id="KW-1185">Reference proteome</keyword>
<dbReference type="InterPro" id="IPR016785">
    <property type="entry name" value="ComGD"/>
</dbReference>
<accession>A0A0Q3VID7</accession>
<keyword evidence="3" id="KW-0472">Membrane</keyword>
<dbReference type="RefSeq" id="WP_056685560.1">
    <property type="nucleotide sequence ID" value="NZ_LJIX01000006.1"/>
</dbReference>
<dbReference type="STRING" id="1637975.AN957_18905"/>
<gene>
    <name evidence="4" type="ORF">AN957_18905</name>
</gene>
<dbReference type="GO" id="GO:0009986">
    <property type="term" value="C:cell surface"/>
    <property type="evidence" value="ECO:0007669"/>
    <property type="project" value="UniProtKB-SubCell"/>
</dbReference>
<dbReference type="GO" id="GO:0030420">
    <property type="term" value="P:establishment of competence for transformation"/>
    <property type="evidence" value="ECO:0007669"/>
    <property type="project" value="UniProtKB-KW"/>
</dbReference>
<keyword evidence="3" id="KW-1133">Transmembrane helix</keyword>
<comment type="subcellular location">
    <subcellularLocation>
        <location evidence="1">Cell surface</location>
    </subcellularLocation>
</comment>
<protein>
    <submittedName>
        <fullName evidence="4">Competence protein ComG</fullName>
    </submittedName>
</protein>
<dbReference type="AlphaFoldDB" id="A0A0Q3VID7"/>
<name>A0A0Q3VID7_9BACI</name>
<comment type="caution">
    <text evidence="4">The sequence shown here is derived from an EMBL/GenBank/DDBJ whole genome shotgun (WGS) entry which is preliminary data.</text>
</comment>
<dbReference type="InterPro" id="IPR012902">
    <property type="entry name" value="N_methyl_site"/>
</dbReference>
<dbReference type="NCBIfam" id="NF040982">
    <property type="entry name" value="ComGD"/>
    <property type="match status" value="1"/>
</dbReference>
<dbReference type="Proteomes" id="UP000050996">
    <property type="component" value="Unassembled WGS sequence"/>
</dbReference>
<keyword evidence="2" id="KW-0178">Competence</keyword>
<dbReference type="NCBIfam" id="TIGR02532">
    <property type="entry name" value="IV_pilin_GFxxxE"/>
    <property type="match status" value="1"/>
</dbReference>
<dbReference type="EMBL" id="LJIX01000006">
    <property type="protein sequence ID" value="KQL20455.1"/>
    <property type="molecule type" value="Genomic_DNA"/>
</dbReference>
<evidence type="ECO:0000313" key="4">
    <source>
        <dbReference type="EMBL" id="KQL20455.1"/>
    </source>
</evidence>
<proteinExistence type="predicted"/>